<keyword evidence="3" id="KW-1185">Reference proteome</keyword>
<dbReference type="SUPFAM" id="SSF54637">
    <property type="entry name" value="Thioesterase/thiol ester dehydrase-isomerase"/>
    <property type="match status" value="1"/>
</dbReference>
<dbReference type="AlphaFoldDB" id="A0A4Q7ZAI1"/>
<dbReference type="NCBIfam" id="TIGR02447">
    <property type="entry name" value="yiiD_Cterm"/>
    <property type="match status" value="1"/>
</dbReference>
<protein>
    <submittedName>
        <fullName evidence="2">Thioesterase domain-containing protein</fullName>
    </submittedName>
</protein>
<feature type="domain" description="Thioesterase putative" evidence="1">
    <location>
        <begin position="6"/>
        <end position="144"/>
    </location>
</feature>
<evidence type="ECO:0000259" key="1">
    <source>
        <dbReference type="Pfam" id="PF09500"/>
    </source>
</evidence>
<dbReference type="Gene3D" id="3.10.129.10">
    <property type="entry name" value="Hotdog Thioesterase"/>
    <property type="match status" value="1"/>
</dbReference>
<dbReference type="Proteomes" id="UP000292423">
    <property type="component" value="Unassembled WGS sequence"/>
</dbReference>
<reference evidence="2 3" key="1">
    <citation type="submission" date="2019-02" db="EMBL/GenBank/DDBJ databases">
        <title>Genomic Encyclopedia of Type Strains, Phase IV (KMG-IV): sequencing the most valuable type-strain genomes for metagenomic binning, comparative biology and taxonomic classification.</title>
        <authorList>
            <person name="Goeker M."/>
        </authorList>
    </citation>
    <scope>NUCLEOTIDE SEQUENCE [LARGE SCALE GENOMIC DNA]</scope>
    <source>
        <strain evidence="2 3">DSM 105135</strain>
    </source>
</reference>
<evidence type="ECO:0000313" key="2">
    <source>
        <dbReference type="EMBL" id="RZU46905.1"/>
    </source>
</evidence>
<sequence length="151" mass="16308">MKTAGDLAAYLSRHIPLSRAMGVQVEAYDGVSLTLSAPLSLNHNDKNTGFAGSIGSLASLSGWGLMMLWADNFGPCQAAIARAGIEYRRPVQSDFRAVACLPSQAEIDAFHDIFRVKGRARLPVRIEVLDHEGLAAVQEAVYAVWRLPVSV</sequence>
<dbReference type="EMBL" id="SHKX01000011">
    <property type="protein sequence ID" value="RZU46905.1"/>
    <property type="molecule type" value="Genomic_DNA"/>
</dbReference>
<gene>
    <name evidence="2" type="ORF">EV700_1290</name>
</gene>
<evidence type="ECO:0000313" key="3">
    <source>
        <dbReference type="Proteomes" id="UP000292423"/>
    </source>
</evidence>
<dbReference type="RefSeq" id="WP_130411941.1">
    <property type="nucleotide sequence ID" value="NZ_SHKX01000011.1"/>
</dbReference>
<dbReference type="InterPro" id="IPR029069">
    <property type="entry name" value="HotDog_dom_sf"/>
</dbReference>
<comment type="caution">
    <text evidence="2">The sequence shown here is derived from an EMBL/GenBank/DDBJ whole genome shotgun (WGS) entry which is preliminary data.</text>
</comment>
<organism evidence="2 3">
    <name type="scientific">Fluviicoccus keumensis</name>
    <dbReference type="NCBI Taxonomy" id="1435465"/>
    <lineage>
        <taxon>Bacteria</taxon>
        <taxon>Pseudomonadati</taxon>
        <taxon>Pseudomonadota</taxon>
        <taxon>Gammaproteobacteria</taxon>
        <taxon>Moraxellales</taxon>
        <taxon>Moraxellaceae</taxon>
        <taxon>Fluviicoccus</taxon>
    </lineage>
</organism>
<dbReference type="Pfam" id="PF09500">
    <property type="entry name" value="YiiD_C"/>
    <property type="match status" value="1"/>
</dbReference>
<dbReference type="OrthoDB" id="572024at2"/>
<name>A0A4Q7ZAI1_9GAMM</name>
<accession>A0A4Q7ZAI1</accession>
<dbReference type="InterPro" id="IPR012660">
    <property type="entry name" value="YiiD_C"/>
</dbReference>
<proteinExistence type="predicted"/>